<keyword evidence="1" id="KW-0808">Transferase</keyword>
<dbReference type="InterPro" id="IPR038071">
    <property type="entry name" value="UROD/MetE-like_sf"/>
</dbReference>
<name>A0A6N3I473_9FIRM</name>
<gene>
    <name evidence="1" type="ORF">CHLFYP18_04235</name>
</gene>
<accession>A0A6N3I473</accession>
<keyword evidence="1" id="KW-0489">Methyltransferase</keyword>
<proteinExistence type="predicted"/>
<protein>
    <submittedName>
        <fullName evidence="1">5-methyltetrahydropteroyltriglutamate--homocysteine methyltransferase</fullName>
    </submittedName>
</protein>
<dbReference type="SUPFAM" id="SSF51726">
    <property type="entry name" value="UROD/MetE-like"/>
    <property type="match status" value="1"/>
</dbReference>
<organism evidence="1">
    <name type="scientific">Hungatella hathewayi</name>
    <dbReference type="NCBI Taxonomy" id="154046"/>
    <lineage>
        <taxon>Bacteria</taxon>
        <taxon>Bacillati</taxon>
        <taxon>Bacillota</taxon>
        <taxon>Clostridia</taxon>
        <taxon>Lachnospirales</taxon>
        <taxon>Lachnospiraceae</taxon>
        <taxon>Hungatella</taxon>
    </lineage>
</organism>
<dbReference type="RefSeq" id="WP_156834515.1">
    <property type="nucleotide sequence ID" value="NZ_CACRUH010000095.1"/>
</dbReference>
<dbReference type="GO" id="GO:0032259">
    <property type="term" value="P:methylation"/>
    <property type="evidence" value="ECO:0007669"/>
    <property type="project" value="UniProtKB-KW"/>
</dbReference>
<evidence type="ECO:0000313" key="1">
    <source>
        <dbReference type="EMBL" id="VYU83461.1"/>
    </source>
</evidence>
<dbReference type="GO" id="GO:0008168">
    <property type="term" value="F:methyltransferase activity"/>
    <property type="evidence" value="ECO:0007669"/>
    <property type="project" value="UniProtKB-KW"/>
</dbReference>
<dbReference type="PANTHER" id="PTHR43844:SF1">
    <property type="entry name" value="METHIONINE SYNTHASE"/>
    <property type="match status" value="1"/>
</dbReference>
<dbReference type="Gene3D" id="3.20.20.210">
    <property type="match status" value="1"/>
</dbReference>
<dbReference type="PANTHER" id="PTHR43844">
    <property type="entry name" value="METHIONINE SYNTHASE"/>
    <property type="match status" value="1"/>
</dbReference>
<sequence>MYKNNHAPFKFDIVGSFLRPDYLKEAREQLKKGDITEEQLRKVEDQAIQSQAGSRFDQLYQSADAALYQTKKNGKNGFTIMELTGEKVADSTDL</sequence>
<dbReference type="AlphaFoldDB" id="A0A6N3I473"/>
<reference evidence="1" key="1">
    <citation type="submission" date="2019-11" db="EMBL/GenBank/DDBJ databases">
        <authorList>
            <person name="Feng L."/>
        </authorList>
    </citation>
    <scope>NUCLEOTIDE SEQUENCE</scope>
    <source>
        <strain evidence="1">ChathewayiLFYP18</strain>
    </source>
</reference>
<dbReference type="EMBL" id="CACRUH010000095">
    <property type="protein sequence ID" value="VYU83461.1"/>
    <property type="molecule type" value="Genomic_DNA"/>
</dbReference>